<feature type="repeat" description="ANK" evidence="5">
    <location>
        <begin position="66"/>
        <end position="98"/>
    </location>
</feature>
<name>T0Q967_SAPDV</name>
<keyword evidence="8" id="KW-0808">Transferase</keyword>
<dbReference type="Proteomes" id="UP000030762">
    <property type="component" value="Unassembled WGS sequence"/>
</dbReference>
<dbReference type="SUPFAM" id="SSF56112">
    <property type="entry name" value="Protein kinase-like (PK-like)"/>
    <property type="match status" value="1"/>
</dbReference>
<evidence type="ECO:0000313" key="8">
    <source>
        <dbReference type="EMBL" id="EQC31211.1"/>
    </source>
</evidence>
<sequence>MDDALLDAVRKNHLSEVERLLGQGANVNSTDKDGRTPLYMACWYGHDNIARCLLAKEARIDQAKASGATPLYIASEEGHLAVVELLIAKGASIDQEETGGATPLHGASYNGHLAVVELLIAKGASIDQAKNVQWSHTIPNTTLLDSSGIGLAHLAVRGDIIQLLNTLLDPRGPALTARNQNNETPLMLAIKLRHRIFPQRIYHALHPSFDNVPEGEIQVDSNRVLGQGHYGIVYEGTFRGLRVAVKKGPSSAAFSLQNEINAMERCNSPYLLTLIAVSGRYTNYPQLVLEYMDGGNLREYLDKKREGESVPIEYSTLDVAWVMANALADLHWKGYVHRDLKSHNVLLSSESYIKVADFGTARAADRNLTANTGTLAWTAPEVFSSTATSTYDSAADIYSFGVVLIELVTLQEPYADVNLIDVLVRVRDGSLRPNDNLSNFVDCPAWLVQLIDDCVAFNPTRRPTANAILNRLSQHSAVDHDAPFAVDRTTTVTWTSSLGNLLRLW</sequence>
<keyword evidence="8" id="KW-0418">Kinase</keyword>
<dbReference type="InterPro" id="IPR001245">
    <property type="entry name" value="Ser-Thr/Tyr_kinase_cat_dom"/>
</dbReference>
<evidence type="ECO:0000256" key="6">
    <source>
        <dbReference type="PROSITE-ProRule" id="PRU10141"/>
    </source>
</evidence>
<feature type="binding site" evidence="6">
    <location>
        <position position="247"/>
    </location>
    <ligand>
        <name>ATP</name>
        <dbReference type="ChEBI" id="CHEBI:30616"/>
    </ligand>
</feature>
<feature type="domain" description="Protein kinase" evidence="7">
    <location>
        <begin position="219"/>
        <end position="478"/>
    </location>
</feature>
<evidence type="ECO:0000256" key="4">
    <source>
        <dbReference type="ARBA" id="ARBA00022840"/>
    </source>
</evidence>
<dbReference type="Gene3D" id="1.10.510.10">
    <property type="entry name" value="Transferase(Phosphotransferase) domain 1"/>
    <property type="match status" value="1"/>
</dbReference>
<evidence type="ECO:0000256" key="3">
    <source>
        <dbReference type="ARBA" id="ARBA00022741"/>
    </source>
</evidence>
<evidence type="ECO:0000313" key="9">
    <source>
        <dbReference type="Proteomes" id="UP000030762"/>
    </source>
</evidence>
<feature type="repeat" description="ANK" evidence="5">
    <location>
        <begin position="99"/>
        <end position="131"/>
    </location>
</feature>
<evidence type="ECO:0000256" key="2">
    <source>
        <dbReference type="ARBA" id="ARBA00022527"/>
    </source>
</evidence>
<dbReference type="InterPro" id="IPR051681">
    <property type="entry name" value="Ser/Thr_Kinases-Pseudokinases"/>
</dbReference>
<reference evidence="8 9" key="1">
    <citation type="submission" date="2012-04" db="EMBL/GenBank/DDBJ databases">
        <title>The Genome Sequence of Saprolegnia declina VS20.</title>
        <authorList>
            <consortium name="The Broad Institute Genome Sequencing Platform"/>
            <person name="Russ C."/>
            <person name="Nusbaum C."/>
            <person name="Tyler B."/>
            <person name="van West P."/>
            <person name="Dieguez-Uribeondo J."/>
            <person name="de Bruijn I."/>
            <person name="Tripathy S."/>
            <person name="Jiang R."/>
            <person name="Young S.K."/>
            <person name="Zeng Q."/>
            <person name="Gargeya S."/>
            <person name="Fitzgerald M."/>
            <person name="Haas B."/>
            <person name="Abouelleil A."/>
            <person name="Alvarado L."/>
            <person name="Arachchi H.M."/>
            <person name="Berlin A."/>
            <person name="Chapman S.B."/>
            <person name="Goldberg J."/>
            <person name="Griggs A."/>
            <person name="Gujja S."/>
            <person name="Hansen M."/>
            <person name="Howarth C."/>
            <person name="Imamovic A."/>
            <person name="Larimer J."/>
            <person name="McCowen C."/>
            <person name="Montmayeur A."/>
            <person name="Murphy C."/>
            <person name="Neiman D."/>
            <person name="Pearson M."/>
            <person name="Priest M."/>
            <person name="Roberts A."/>
            <person name="Saif S."/>
            <person name="Shea T."/>
            <person name="Sisk P."/>
            <person name="Sykes S."/>
            <person name="Wortman J."/>
            <person name="Nusbaum C."/>
            <person name="Birren B."/>
        </authorList>
    </citation>
    <scope>NUCLEOTIDE SEQUENCE [LARGE SCALE GENOMIC DNA]</scope>
    <source>
        <strain evidence="8 9">VS20</strain>
    </source>
</reference>
<dbReference type="GO" id="GO:0005524">
    <property type="term" value="F:ATP binding"/>
    <property type="evidence" value="ECO:0007669"/>
    <property type="project" value="UniProtKB-UniRule"/>
</dbReference>
<dbReference type="PANTHER" id="PTHR44329:SF214">
    <property type="entry name" value="PROTEIN KINASE DOMAIN-CONTAINING PROTEIN"/>
    <property type="match status" value="1"/>
</dbReference>
<feature type="repeat" description="ANK" evidence="5">
    <location>
        <begin position="33"/>
        <end position="65"/>
    </location>
</feature>
<dbReference type="InterPro" id="IPR008271">
    <property type="entry name" value="Ser/Thr_kinase_AS"/>
</dbReference>
<dbReference type="InterPro" id="IPR017441">
    <property type="entry name" value="Protein_kinase_ATP_BS"/>
</dbReference>
<keyword evidence="5" id="KW-0040">ANK repeat</keyword>
<dbReference type="AlphaFoldDB" id="T0Q967"/>
<protein>
    <submittedName>
        <fullName evidence="8">TKL protein kinase</fullName>
    </submittedName>
</protein>
<accession>T0Q967</accession>
<dbReference type="PROSITE" id="PS50297">
    <property type="entry name" value="ANK_REP_REGION"/>
    <property type="match status" value="3"/>
</dbReference>
<dbReference type="PROSITE" id="PS00107">
    <property type="entry name" value="PROTEIN_KINASE_ATP"/>
    <property type="match status" value="1"/>
</dbReference>
<keyword evidence="3 6" id="KW-0547">Nucleotide-binding</keyword>
<comment type="similarity">
    <text evidence="1">Belongs to the protein kinase superfamily. TKL Ser/Thr protein kinase family.</text>
</comment>
<dbReference type="RefSeq" id="XP_008615384.1">
    <property type="nucleotide sequence ID" value="XM_008617162.1"/>
</dbReference>
<evidence type="ECO:0000256" key="5">
    <source>
        <dbReference type="PROSITE-ProRule" id="PRU00023"/>
    </source>
</evidence>
<evidence type="ECO:0000259" key="7">
    <source>
        <dbReference type="PROSITE" id="PS50011"/>
    </source>
</evidence>
<dbReference type="InterPro" id="IPR002110">
    <property type="entry name" value="Ankyrin_rpt"/>
</dbReference>
<dbReference type="Gene3D" id="1.25.40.20">
    <property type="entry name" value="Ankyrin repeat-containing domain"/>
    <property type="match status" value="2"/>
</dbReference>
<keyword evidence="9" id="KW-1185">Reference proteome</keyword>
<dbReference type="PROSITE" id="PS00108">
    <property type="entry name" value="PROTEIN_KINASE_ST"/>
    <property type="match status" value="1"/>
</dbReference>
<dbReference type="InterPro" id="IPR000719">
    <property type="entry name" value="Prot_kinase_dom"/>
</dbReference>
<keyword evidence="2" id="KW-0723">Serine/threonine-protein kinase</keyword>
<dbReference type="Pfam" id="PF12796">
    <property type="entry name" value="Ank_2"/>
    <property type="match status" value="1"/>
</dbReference>
<dbReference type="VEuPathDB" id="FungiDB:SDRG_11134"/>
<dbReference type="OrthoDB" id="341259at2759"/>
<dbReference type="InterPro" id="IPR011009">
    <property type="entry name" value="Kinase-like_dom_sf"/>
</dbReference>
<dbReference type="eggNOG" id="KOG0192">
    <property type="taxonomic scope" value="Eukaryota"/>
</dbReference>
<dbReference type="InParanoid" id="T0Q967"/>
<dbReference type="OMA" id="PKPLICH"/>
<dbReference type="PRINTS" id="PR00109">
    <property type="entry name" value="TYRKINASE"/>
</dbReference>
<dbReference type="SUPFAM" id="SSF48403">
    <property type="entry name" value="Ankyrin repeat"/>
    <property type="match status" value="1"/>
</dbReference>
<dbReference type="GeneID" id="19951861"/>
<dbReference type="InterPro" id="IPR036770">
    <property type="entry name" value="Ankyrin_rpt-contain_sf"/>
</dbReference>
<organism evidence="8 9">
    <name type="scientific">Saprolegnia diclina (strain VS20)</name>
    <dbReference type="NCBI Taxonomy" id="1156394"/>
    <lineage>
        <taxon>Eukaryota</taxon>
        <taxon>Sar</taxon>
        <taxon>Stramenopiles</taxon>
        <taxon>Oomycota</taxon>
        <taxon>Saprolegniomycetes</taxon>
        <taxon>Saprolegniales</taxon>
        <taxon>Saprolegniaceae</taxon>
        <taxon>Saprolegnia</taxon>
    </lineage>
</organism>
<dbReference type="SMART" id="SM00220">
    <property type="entry name" value="S_TKc"/>
    <property type="match status" value="1"/>
</dbReference>
<feature type="repeat" description="ANK" evidence="5">
    <location>
        <begin position="1"/>
        <end position="32"/>
    </location>
</feature>
<proteinExistence type="inferred from homology"/>
<dbReference type="EMBL" id="JH767170">
    <property type="protein sequence ID" value="EQC31211.1"/>
    <property type="molecule type" value="Genomic_DNA"/>
</dbReference>
<dbReference type="PROSITE" id="PS50011">
    <property type="entry name" value="PROTEIN_KINASE_DOM"/>
    <property type="match status" value="1"/>
</dbReference>
<dbReference type="Pfam" id="PF07714">
    <property type="entry name" value="PK_Tyr_Ser-Thr"/>
    <property type="match status" value="1"/>
</dbReference>
<dbReference type="GO" id="GO:0004674">
    <property type="term" value="F:protein serine/threonine kinase activity"/>
    <property type="evidence" value="ECO:0007669"/>
    <property type="project" value="UniProtKB-KW"/>
</dbReference>
<dbReference type="PROSITE" id="PS50088">
    <property type="entry name" value="ANK_REPEAT"/>
    <property type="match status" value="4"/>
</dbReference>
<keyword evidence="4 6" id="KW-0067">ATP-binding</keyword>
<dbReference type="PIRSF" id="PIRSF000654">
    <property type="entry name" value="Integrin-linked_kinase"/>
    <property type="match status" value="1"/>
</dbReference>
<evidence type="ECO:0000256" key="1">
    <source>
        <dbReference type="ARBA" id="ARBA00005843"/>
    </source>
</evidence>
<gene>
    <name evidence="8" type="ORF">SDRG_11134</name>
</gene>
<dbReference type="Pfam" id="PF00023">
    <property type="entry name" value="Ank"/>
    <property type="match status" value="1"/>
</dbReference>
<dbReference type="PANTHER" id="PTHR44329">
    <property type="entry name" value="SERINE/THREONINE-PROTEIN KINASE TNNI3K-RELATED"/>
    <property type="match status" value="1"/>
</dbReference>
<dbReference type="SMART" id="SM00248">
    <property type="entry name" value="ANK"/>
    <property type="match status" value="4"/>
</dbReference>
<dbReference type="PRINTS" id="PR01415">
    <property type="entry name" value="ANKYRIN"/>
</dbReference>